<evidence type="ECO:0000313" key="3">
    <source>
        <dbReference type="Proteomes" id="UP001344888"/>
    </source>
</evidence>
<evidence type="ECO:0000259" key="1">
    <source>
        <dbReference type="PROSITE" id="PS50965"/>
    </source>
</evidence>
<keyword evidence="3" id="KW-1185">Reference proteome</keyword>
<dbReference type="EMBL" id="JARSFG010000026">
    <property type="protein sequence ID" value="MEC1180284.1"/>
    <property type="molecule type" value="Genomic_DNA"/>
</dbReference>
<sequence length="309" mass="35720">MKYKQLEVIIRRVDPYHPDYNYFVEQYALATAGIAGENEVFYFLQELAIPHRILRNFCTVDAASHKHEIDFVIILSSLIICLEVKNMTGQLDFDVEASQLLRTRSDSIIERFPNPIEQLTRHTRFLSSLFPHVPIIGAVVIANRRAIIGSRSPHTPIFHSDYIYSFIEKSLKQHAEPTLDIDVFYEQLIALQSLPIKPFSFTLAHLKSGVFCSKCTSKMHFIQGKFVCLNCHHQDKFAYFQALHDFRLLVDSKITNKEFCTLCGISSRYATIRLLKFLPIIKQGRHTYYEIPEQISTMVQEESPDSPMN</sequence>
<organism evidence="2 3">
    <name type="scientific">Metasolibacillus meyeri</name>
    <dbReference type="NCBI Taxonomy" id="1071052"/>
    <lineage>
        <taxon>Bacteria</taxon>
        <taxon>Bacillati</taxon>
        <taxon>Bacillota</taxon>
        <taxon>Bacilli</taxon>
        <taxon>Bacillales</taxon>
        <taxon>Caryophanaceae</taxon>
        <taxon>Metasolibacillus</taxon>
    </lineage>
</organism>
<dbReference type="Pfam" id="PF08378">
    <property type="entry name" value="NERD"/>
    <property type="match status" value="1"/>
</dbReference>
<comment type="caution">
    <text evidence="2">The sequence shown here is derived from an EMBL/GenBank/DDBJ whole genome shotgun (WGS) entry which is preliminary data.</text>
</comment>
<protein>
    <submittedName>
        <fullName evidence="2">Nuclease-related domain-containing protein</fullName>
    </submittedName>
</protein>
<dbReference type="RefSeq" id="WP_326124870.1">
    <property type="nucleotide sequence ID" value="NZ_JARSFG010000026.1"/>
</dbReference>
<evidence type="ECO:0000313" key="2">
    <source>
        <dbReference type="EMBL" id="MEC1180284.1"/>
    </source>
</evidence>
<accession>A0AAW9NWD1</accession>
<proteinExistence type="predicted"/>
<reference evidence="2 3" key="1">
    <citation type="submission" date="2023-03" db="EMBL/GenBank/DDBJ databases">
        <title>Bacillus Genome Sequencing.</title>
        <authorList>
            <person name="Dunlap C."/>
        </authorList>
    </citation>
    <scope>NUCLEOTIDE SEQUENCE [LARGE SCALE GENOMIC DNA]</scope>
    <source>
        <strain evidence="2 3">B-59205</strain>
    </source>
</reference>
<name>A0AAW9NWD1_9BACL</name>
<feature type="domain" description="NERD" evidence="1">
    <location>
        <begin position="32"/>
        <end position="149"/>
    </location>
</feature>
<dbReference type="PROSITE" id="PS50965">
    <property type="entry name" value="NERD"/>
    <property type="match status" value="1"/>
</dbReference>
<dbReference type="Proteomes" id="UP001344888">
    <property type="component" value="Unassembled WGS sequence"/>
</dbReference>
<dbReference type="InterPro" id="IPR011528">
    <property type="entry name" value="NERD"/>
</dbReference>
<dbReference type="AlphaFoldDB" id="A0AAW9NWD1"/>
<gene>
    <name evidence="2" type="ORF">P9B03_17460</name>
</gene>